<keyword evidence="1" id="KW-0472">Membrane</keyword>
<gene>
    <name evidence="2" type="ORF">ACFO5S_14780</name>
</gene>
<evidence type="ECO:0000313" key="2">
    <source>
        <dbReference type="EMBL" id="MFC4748718.1"/>
    </source>
</evidence>
<protein>
    <submittedName>
        <fullName evidence="2">Uncharacterized protein</fullName>
    </submittedName>
</protein>
<comment type="caution">
    <text evidence="2">The sequence shown here is derived from an EMBL/GenBank/DDBJ whole genome shotgun (WGS) entry which is preliminary data.</text>
</comment>
<feature type="transmembrane region" description="Helical" evidence="1">
    <location>
        <begin position="50"/>
        <end position="71"/>
    </location>
</feature>
<name>A0ABV9PFH1_9FLAO</name>
<proteinExistence type="predicted"/>
<accession>A0ABV9PFH1</accession>
<keyword evidence="1" id="KW-1133">Transmembrane helix</keyword>
<sequence>MKKIFTEYMFLLLTVLFALGFTLAYLFGNMESYGINKTVGWAYSINNQVLISLIFSFSQIIFILGYLIIFLLKRKTSFYISLAHFELIIITLALMSFENFIASLVTSVLSLLLFFVAILKSHK</sequence>
<evidence type="ECO:0000256" key="1">
    <source>
        <dbReference type="SAM" id="Phobius"/>
    </source>
</evidence>
<organism evidence="2 3">
    <name type="scientific">Flavobacterium branchiicola</name>
    <dbReference type="NCBI Taxonomy" id="1114875"/>
    <lineage>
        <taxon>Bacteria</taxon>
        <taxon>Pseudomonadati</taxon>
        <taxon>Bacteroidota</taxon>
        <taxon>Flavobacteriia</taxon>
        <taxon>Flavobacteriales</taxon>
        <taxon>Flavobacteriaceae</taxon>
        <taxon>Flavobacterium</taxon>
    </lineage>
</organism>
<dbReference type="Proteomes" id="UP001595935">
    <property type="component" value="Unassembled WGS sequence"/>
</dbReference>
<keyword evidence="3" id="KW-1185">Reference proteome</keyword>
<reference evidence="3" key="1">
    <citation type="journal article" date="2019" name="Int. J. Syst. Evol. Microbiol.">
        <title>The Global Catalogue of Microorganisms (GCM) 10K type strain sequencing project: providing services to taxonomists for standard genome sequencing and annotation.</title>
        <authorList>
            <consortium name="The Broad Institute Genomics Platform"/>
            <consortium name="The Broad Institute Genome Sequencing Center for Infectious Disease"/>
            <person name="Wu L."/>
            <person name="Ma J."/>
        </authorList>
    </citation>
    <scope>NUCLEOTIDE SEQUENCE [LARGE SCALE GENOMIC DNA]</scope>
    <source>
        <strain evidence="3">WYCCWR 13023</strain>
    </source>
</reference>
<dbReference type="RefSeq" id="WP_213258685.1">
    <property type="nucleotide sequence ID" value="NZ_JAGYWA010000005.1"/>
</dbReference>
<dbReference type="EMBL" id="JBHSGV010000005">
    <property type="protein sequence ID" value="MFC4748718.1"/>
    <property type="molecule type" value="Genomic_DNA"/>
</dbReference>
<keyword evidence="1" id="KW-0812">Transmembrane</keyword>
<feature type="transmembrane region" description="Helical" evidence="1">
    <location>
        <begin position="78"/>
        <end position="95"/>
    </location>
</feature>
<feature type="transmembrane region" description="Helical" evidence="1">
    <location>
        <begin position="101"/>
        <end position="119"/>
    </location>
</feature>
<evidence type="ECO:0000313" key="3">
    <source>
        <dbReference type="Proteomes" id="UP001595935"/>
    </source>
</evidence>